<dbReference type="EMBL" id="JACHDO010000001">
    <property type="protein sequence ID" value="MBB5491505.1"/>
    <property type="molecule type" value="Genomic_DNA"/>
</dbReference>
<comment type="caution">
    <text evidence="1">The sequence shown here is derived from an EMBL/GenBank/DDBJ whole genome shotgun (WGS) entry which is preliminary data.</text>
</comment>
<proteinExistence type="predicted"/>
<organism evidence="1 2">
    <name type="scientific">Nocardiopsis metallicus</name>
    <dbReference type="NCBI Taxonomy" id="179819"/>
    <lineage>
        <taxon>Bacteria</taxon>
        <taxon>Bacillati</taxon>
        <taxon>Actinomycetota</taxon>
        <taxon>Actinomycetes</taxon>
        <taxon>Streptosporangiales</taxon>
        <taxon>Nocardiopsidaceae</taxon>
        <taxon>Nocardiopsis</taxon>
    </lineage>
</organism>
<keyword evidence="2" id="KW-1185">Reference proteome</keyword>
<name>A0A840WHW8_9ACTN</name>
<gene>
    <name evidence="1" type="ORF">HNR07_002642</name>
</gene>
<evidence type="ECO:0000313" key="1">
    <source>
        <dbReference type="EMBL" id="MBB5491505.1"/>
    </source>
</evidence>
<dbReference type="RefSeq" id="WP_184365183.1">
    <property type="nucleotide sequence ID" value="NZ_BAAAKM010000064.1"/>
</dbReference>
<sequence>MTSAADYEPSPGGLALRARVLVFHDDPRIKQELAAIPESERPASPDEAYFQAALVVARHDAKAEMVQREQRAKARRLNAPE</sequence>
<evidence type="ECO:0000313" key="2">
    <source>
        <dbReference type="Proteomes" id="UP000579647"/>
    </source>
</evidence>
<protein>
    <submittedName>
        <fullName evidence="1">Uncharacterized protein</fullName>
    </submittedName>
</protein>
<dbReference type="Proteomes" id="UP000579647">
    <property type="component" value="Unassembled WGS sequence"/>
</dbReference>
<dbReference type="AlphaFoldDB" id="A0A840WHW8"/>
<reference evidence="1 2" key="1">
    <citation type="submission" date="2020-08" db="EMBL/GenBank/DDBJ databases">
        <title>Sequencing the genomes of 1000 actinobacteria strains.</title>
        <authorList>
            <person name="Klenk H.-P."/>
        </authorList>
    </citation>
    <scope>NUCLEOTIDE SEQUENCE [LARGE SCALE GENOMIC DNA]</scope>
    <source>
        <strain evidence="1 2">DSM 44598</strain>
    </source>
</reference>
<accession>A0A840WHW8</accession>